<dbReference type="EMBL" id="JAYMYQ010000003">
    <property type="protein sequence ID" value="KAK7345663.1"/>
    <property type="molecule type" value="Genomic_DNA"/>
</dbReference>
<name>A0AAN9QWG0_CANGL</name>
<comment type="caution">
    <text evidence="1">The sequence shown here is derived from an EMBL/GenBank/DDBJ whole genome shotgun (WGS) entry which is preliminary data.</text>
</comment>
<gene>
    <name evidence="1" type="ORF">VNO77_16271</name>
</gene>
<dbReference type="Proteomes" id="UP001367508">
    <property type="component" value="Unassembled WGS sequence"/>
</dbReference>
<sequence length="81" mass="9483">MEETALTKWNLSCTWLFKLLRILEELSSTGISENELSSNFDTPFVNDTCEGTFFVLKRIVMEEKASINNCSRHYIYILLKR</sequence>
<reference evidence="1 2" key="1">
    <citation type="submission" date="2024-01" db="EMBL/GenBank/DDBJ databases">
        <title>The genomes of 5 underutilized Papilionoideae crops provide insights into root nodulation and disease resistanc.</title>
        <authorList>
            <person name="Jiang F."/>
        </authorList>
    </citation>
    <scope>NUCLEOTIDE SEQUENCE [LARGE SCALE GENOMIC DNA]</scope>
    <source>
        <strain evidence="1">LVBAO_FW01</strain>
        <tissue evidence="1">Leaves</tissue>
    </source>
</reference>
<protein>
    <submittedName>
        <fullName evidence="1">Uncharacterized protein</fullName>
    </submittedName>
</protein>
<accession>A0AAN9QWG0</accession>
<evidence type="ECO:0000313" key="2">
    <source>
        <dbReference type="Proteomes" id="UP001367508"/>
    </source>
</evidence>
<organism evidence="1 2">
    <name type="scientific">Canavalia gladiata</name>
    <name type="common">Sword bean</name>
    <name type="synonym">Dolichos gladiatus</name>
    <dbReference type="NCBI Taxonomy" id="3824"/>
    <lineage>
        <taxon>Eukaryota</taxon>
        <taxon>Viridiplantae</taxon>
        <taxon>Streptophyta</taxon>
        <taxon>Embryophyta</taxon>
        <taxon>Tracheophyta</taxon>
        <taxon>Spermatophyta</taxon>
        <taxon>Magnoliopsida</taxon>
        <taxon>eudicotyledons</taxon>
        <taxon>Gunneridae</taxon>
        <taxon>Pentapetalae</taxon>
        <taxon>rosids</taxon>
        <taxon>fabids</taxon>
        <taxon>Fabales</taxon>
        <taxon>Fabaceae</taxon>
        <taxon>Papilionoideae</taxon>
        <taxon>50 kb inversion clade</taxon>
        <taxon>NPAAA clade</taxon>
        <taxon>indigoferoid/millettioid clade</taxon>
        <taxon>Phaseoleae</taxon>
        <taxon>Canavalia</taxon>
    </lineage>
</organism>
<proteinExistence type="predicted"/>
<evidence type="ECO:0000313" key="1">
    <source>
        <dbReference type="EMBL" id="KAK7345663.1"/>
    </source>
</evidence>
<keyword evidence="2" id="KW-1185">Reference proteome</keyword>
<dbReference type="AlphaFoldDB" id="A0AAN9QWG0"/>